<sequence length="163" mass="19080">MNRKEKEVKNIEDIINIIKKCEVCRIALFDDEYPYIIPLNFGYFYDKDSQKLELYFHGANTGKKLDIIKNNNKAGFEMDVYLDVTKKDSPCSYTMEFESICGNGEIKILSEKEKLKGLRYIMKQYTEKSFNDDDFKLKTVNSTTVFRLEVKEISGKSSFINKN</sequence>
<dbReference type="InterPro" id="IPR012349">
    <property type="entry name" value="Split_barrel_FMN-bd"/>
</dbReference>
<dbReference type="InterPro" id="IPR024747">
    <property type="entry name" value="Pyridox_Oxase-rel"/>
</dbReference>
<dbReference type="Gene3D" id="2.30.110.10">
    <property type="entry name" value="Electron Transport, Fmn-binding Protein, Chain A"/>
    <property type="match status" value="1"/>
</dbReference>
<dbReference type="Pfam" id="PF12900">
    <property type="entry name" value="Pyridox_ox_2"/>
    <property type="match status" value="1"/>
</dbReference>
<dbReference type="PANTHER" id="PTHR34071">
    <property type="entry name" value="5-NITROIMIDAZOLE ANTIBIOTICS RESISTANCE PROTEIN, NIMA-FAMILY-RELATED PROTEIN-RELATED"/>
    <property type="match status" value="1"/>
</dbReference>
<proteinExistence type="predicted"/>
<dbReference type="PANTHER" id="PTHR34071:SF2">
    <property type="entry name" value="FLAVIN-NUCLEOTIDE-BINDING PROTEIN"/>
    <property type="match status" value="1"/>
</dbReference>
<accession>A0A644U8V4</accession>
<name>A0A644U8V4_9ZZZZ</name>
<reference evidence="1" key="1">
    <citation type="submission" date="2019-08" db="EMBL/GenBank/DDBJ databases">
        <authorList>
            <person name="Kucharzyk K."/>
            <person name="Murdoch R.W."/>
            <person name="Higgins S."/>
            <person name="Loffler F."/>
        </authorList>
    </citation>
    <scope>NUCLEOTIDE SEQUENCE</scope>
</reference>
<evidence type="ECO:0008006" key="2">
    <source>
        <dbReference type="Google" id="ProtNLM"/>
    </source>
</evidence>
<dbReference type="EMBL" id="VSSQ01000088">
    <property type="protein sequence ID" value="MPL75378.1"/>
    <property type="molecule type" value="Genomic_DNA"/>
</dbReference>
<comment type="caution">
    <text evidence="1">The sequence shown here is derived from an EMBL/GenBank/DDBJ whole genome shotgun (WGS) entry which is preliminary data.</text>
</comment>
<gene>
    <name evidence="1" type="ORF">SDC9_21202</name>
</gene>
<protein>
    <recommendedName>
        <fullName evidence="2">Pyridoxamine 5'-phosphate oxidase putative domain-containing protein</fullName>
    </recommendedName>
</protein>
<dbReference type="SUPFAM" id="SSF50475">
    <property type="entry name" value="FMN-binding split barrel"/>
    <property type="match status" value="1"/>
</dbReference>
<organism evidence="1">
    <name type="scientific">bioreactor metagenome</name>
    <dbReference type="NCBI Taxonomy" id="1076179"/>
    <lineage>
        <taxon>unclassified sequences</taxon>
        <taxon>metagenomes</taxon>
        <taxon>ecological metagenomes</taxon>
    </lineage>
</organism>
<dbReference type="AlphaFoldDB" id="A0A644U8V4"/>
<evidence type="ECO:0000313" key="1">
    <source>
        <dbReference type="EMBL" id="MPL75378.1"/>
    </source>
</evidence>